<accession>A0A518GB39</accession>
<dbReference type="GO" id="GO:0003677">
    <property type="term" value="F:DNA binding"/>
    <property type="evidence" value="ECO:0007669"/>
    <property type="project" value="UniProtKB-KW"/>
</dbReference>
<dbReference type="InterPro" id="IPR013324">
    <property type="entry name" value="RNA_pol_sigma_r3/r4-like"/>
</dbReference>
<evidence type="ECO:0000256" key="2">
    <source>
        <dbReference type="ARBA" id="ARBA00023015"/>
    </source>
</evidence>
<dbReference type="KEGG" id="ahel:Q31a_41160"/>
<dbReference type="InterPro" id="IPR039425">
    <property type="entry name" value="RNA_pol_sigma-70-like"/>
</dbReference>
<protein>
    <submittedName>
        <fullName evidence="7">RNA polymerase sigma factor CnrH</fullName>
    </submittedName>
</protein>
<dbReference type="Pfam" id="PF04545">
    <property type="entry name" value="Sigma70_r4"/>
    <property type="match status" value="1"/>
</dbReference>
<evidence type="ECO:0000313" key="7">
    <source>
        <dbReference type="EMBL" id="QDV25789.1"/>
    </source>
</evidence>
<evidence type="ECO:0000256" key="4">
    <source>
        <dbReference type="ARBA" id="ARBA00023125"/>
    </source>
</evidence>
<dbReference type="SUPFAM" id="SSF88946">
    <property type="entry name" value="Sigma2 domain of RNA polymerase sigma factors"/>
    <property type="match status" value="1"/>
</dbReference>
<dbReference type="Gene3D" id="1.10.1740.10">
    <property type="match status" value="1"/>
</dbReference>
<comment type="similarity">
    <text evidence="1">Belongs to the sigma-70 factor family. ECF subfamily.</text>
</comment>
<evidence type="ECO:0000256" key="5">
    <source>
        <dbReference type="ARBA" id="ARBA00023163"/>
    </source>
</evidence>
<dbReference type="AlphaFoldDB" id="A0A518GB39"/>
<dbReference type="PANTHER" id="PTHR43133:SF8">
    <property type="entry name" value="RNA POLYMERASE SIGMA FACTOR HI_1459-RELATED"/>
    <property type="match status" value="1"/>
</dbReference>
<evidence type="ECO:0000256" key="1">
    <source>
        <dbReference type="ARBA" id="ARBA00010641"/>
    </source>
</evidence>
<gene>
    <name evidence="7" type="primary">cnrH_2</name>
    <name evidence="7" type="ORF">Q31a_41160</name>
</gene>
<dbReference type="InterPro" id="IPR014284">
    <property type="entry name" value="RNA_pol_sigma-70_dom"/>
</dbReference>
<dbReference type="RefSeq" id="WP_145081354.1">
    <property type="nucleotide sequence ID" value="NZ_CP036298.1"/>
</dbReference>
<evidence type="ECO:0000259" key="6">
    <source>
        <dbReference type="Pfam" id="PF04545"/>
    </source>
</evidence>
<dbReference type="EMBL" id="CP036298">
    <property type="protein sequence ID" value="QDV25789.1"/>
    <property type="molecule type" value="Genomic_DNA"/>
</dbReference>
<dbReference type="Proteomes" id="UP000318017">
    <property type="component" value="Chromosome"/>
</dbReference>
<dbReference type="SUPFAM" id="SSF88659">
    <property type="entry name" value="Sigma3 and sigma4 domains of RNA polymerase sigma factors"/>
    <property type="match status" value="1"/>
</dbReference>
<keyword evidence="3" id="KW-0731">Sigma factor</keyword>
<dbReference type="GO" id="GO:0006352">
    <property type="term" value="P:DNA-templated transcription initiation"/>
    <property type="evidence" value="ECO:0007669"/>
    <property type="project" value="InterPro"/>
</dbReference>
<dbReference type="OrthoDB" id="291970at2"/>
<evidence type="ECO:0000256" key="3">
    <source>
        <dbReference type="ARBA" id="ARBA00023082"/>
    </source>
</evidence>
<keyword evidence="5" id="KW-0804">Transcription</keyword>
<keyword evidence="2" id="KW-0805">Transcription regulation</keyword>
<dbReference type="InterPro" id="IPR013325">
    <property type="entry name" value="RNA_pol_sigma_r2"/>
</dbReference>
<organism evidence="7 8">
    <name type="scientific">Aureliella helgolandensis</name>
    <dbReference type="NCBI Taxonomy" id="2527968"/>
    <lineage>
        <taxon>Bacteria</taxon>
        <taxon>Pseudomonadati</taxon>
        <taxon>Planctomycetota</taxon>
        <taxon>Planctomycetia</taxon>
        <taxon>Pirellulales</taxon>
        <taxon>Pirellulaceae</taxon>
        <taxon>Aureliella</taxon>
    </lineage>
</organism>
<keyword evidence="8" id="KW-1185">Reference proteome</keyword>
<dbReference type="CDD" id="cd06171">
    <property type="entry name" value="Sigma70_r4"/>
    <property type="match status" value="1"/>
</dbReference>
<name>A0A518GB39_9BACT</name>
<reference evidence="7 8" key="1">
    <citation type="submission" date="2019-02" db="EMBL/GenBank/DDBJ databases">
        <title>Deep-cultivation of Planctomycetes and their phenomic and genomic characterization uncovers novel biology.</title>
        <authorList>
            <person name="Wiegand S."/>
            <person name="Jogler M."/>
            <person name="Boedeker C."/>
            <person name="Pinto D."/>
            <person name="Vollmers J."/>
            <person name="Rivas-Marin E."/>
            <person name="Kohn T."/>
            <person name="Peeters S.H."/>
            <person name="Heuer A."/>
            <person name="Rast P."/>
            <person name="Oberbeckmann S."/>
            <person name="Bunk B."/>
            <person name="Jeske O."/>
            <person name="Meyerdierks A."/>
            <person name="Storesund J.E."/>
            <person name="Kallscheuer N."/>
            <person name="Luecker S."/>
            <person name="Lage O.M."/>
            <person name="Pohl T."/>
            <person name="Merkel B.J."/>
            <person name="Hornburger P."/>
            <person name="Mueller R.-W."/>
            <person name="Bruemmer F."/>
            <person name="Labrenz M."/>
            <person name="Spormann A.M."/>
            <person name="Op den Camp H."/>
            <person name="Overmann J."/>
            <person name="Amann R."/>
            <person name="Jetten M.S.M."/>
            <person name="Mascher T."/>
            <person name="Medema M.H."/>
            <person name="Devos D.P."/>
            <person name="Kaster A.-K."/>
            <person name="Ovreas L."/>
            <person name="Rohde M."/>
            <person name="Galperin M.Y."/>
            <person name="Jogler C."/>
        </authorList>
    </citation>
    <scope>NUCLEOTIDE SEQUENCE [LARGE SCALE GENOMIC DNA]</scope>
    <source>
        <strain evidence="7 8">Q31a</strain>
    </source>
</reference>
<dbReference type="PANTHER" id="PTHR43133">
    <property type="entry name" value="RNA POLYMERASE ECF-TYPE SIGMA FACTO"/>
    <property type="match status" value="1"/>
</dbReference>
<dbReference type="InterPro" id="IPR036388">
    <property type="entry name" value="WH-like_DNA-bd_sf"/>
</dbReference>
<feature type="domain" description="RNA polymerase sigma-70 region 4" evidence="6">
    <location>
        <begin position="154"/>
        <end position="198"/>
    </location>
</feature>
<keyword evidence="4" id="KW-0238">DNA-binding</keyword>
<dbReference type="InterPro" id="IPR007630">
    <property type="entry name" value="RNA_pol_sigma70_r4"/>
</dbReference>
<proteinExistence type="inferred from homology"/>
<dbReference type="NCBIfam" id="TIGR02937">
    <property type="entry name" value="sigma70-ECF"/>
    <property type="match status" value="1"/>
</dbReference>
<sequence>MDSSDQNNCEDSDSSLLRRYLGGDDGALASLCVRYAQPLNRIVSSYLDPLVARRVSESDLVQETWMVAVKKLKNKSEIPEIALFPWLREIARERVIDAHRMHRGAEKRNVYREQHLAATDASVSQLIRLVPGGLDSPSQLAIKEESTTRVRQTLDRLNSKAREIIVLRFIERHEMRRCAEILGTSTEAAKSRQRRALADFAELYEQVDKGQSQ</sequence>
<evidence type="ECO:0000313" key="8">
    <source>
        <dbReference type="Proteomes" id="UP000318017"/>
    </source>
</evidence>
<dbReference type="GO" id="GO:0016987">
    <property type="term" value="F:sigma factor activity"/>
    <property type="evidence" value="ECO:0007669"/>
    <property type="project" value="UniProtKB-KW"/>
</dbReference>
<dbReference type="Gene3D" id="1.10.10.10">
    <property type="entry name" value="Winged helix-like DNA-binding domain superfamily/Winged helix DNA-binding domain"/>
    <property type="match status" value="1"/>
</dbReference>